<dbReference type="InterPro" id="IPR013024">
    <property type="entry name" value="GGCT-like"/>
</dbReference>
<dbReference type="EMBL" id="DRKP01000121">
    <property type="protein sequence ID" value="HEB96805.1"/>
    <property type="molecule type" value="Genomic_DNA"/>
</dbReference>
<feature type="binding site" evidence="3">
    <location>
        <position position="119"/>
    </location>
    <ligand>
        <name>substrate</name>
    </ligand>
</feature>
<name>A0A831RLH0_9GAMM</name>
<keyword evidence="1" id="KW-0456">Lyase</keyword>
<evidence type="ECO:0000313" key="4">
    <source>
        <dbReference type="EMBL" id="HEB96805.1"/>
    </source>
</evidence>
<dbReference type="InterPro" id="IPR036568">
    <property type="entry name" value="GGCT-like_sf"/>
</dbReference>
<dbReference type="Pfam" id="PF13772">
    <property type="entry name" value="AIG2_2"/>
    <property type="match status" value="1"/>
</dbReference>
<dbReference type="InterPro" id="IPR017939">
    <property type="entry name" value="G-Glutamylcylcotransferase"/>
</dbReference>
<dbReference type="PANTHER" id="PTHR12935">
    <property type="entry name" value="GAMMA-GLUTAMYLCYCLOTRANSFERASE"/>
    <property type="match status" value="1"/>
</dbReference>
<dbReference type="Gene3D" id="3.10.490.10">
    <property type="entry name" value="Gamma-glutamyl cyclotransferase-like"/>
    <property type="match status" value="1"/>
</dbReference>
<accession>A0A831RLH0</accession>
<sequence>MLYFSYGSNMSSRRLLARVPSARFVTVAVLPGHHLLFHKIGRDGSAKCDAAVAGGGQRVIGVVFDIAAREKPLLDRKEGLGNGYEQKWVRLTGAGGDPLEAVTYYATHTDPALRPFHWYKSHVLLGAREHRLPAAYVARIEAVEAIDDPDGERHRRELAIYADMAGGVP</sequence>
<reference evidence="4" key="1">
    <citation type="journal article" date="2020" name="mSystems">
        <title>Genome- and Community-Level Interaction Insights into Carbon Utilization and Element Cycling Functions of Hydrothermarchaeota in Hydrothermal Sediment.</title>
        <authorList>
            <person name="Zhou Z."/>
            <person name="Liu Y."/>
            <person name="Xu W."/>
            <person name="Pan J."/>
            <person name="Luo Z.H."/>
            <person name="Li M."/>
        </authorList>
    </citation>
    <scope>NUCLEOTIDE SEQUENCE [LARGE SCALE GENOMIC DNA]</scope>
    <source>
        <strain evidence="4">HyVt-443</strain>
    </source>
</reference>
<dbReference type="CDD" id="cd06661">
    <property type="entry name" value="GGCT_like"/>
    <property type="match status" value="1"/>
</dbReference>
<evidence type="ECO:0000256" key="3">
    <source>
        <dbReference type="PIRSR" id="PIRSR617939-2"/>
    </source>
</evidence>
<dbReference type="AlphaFoldDB" id="A0A831RLH0"/>
<comment type="caution">
    <text evidence="4">The sequence shown here is derived from an EMBL/GenBank/DDBJ whole genome shotgun (WGS) entry which is preliminary data.</text>
</comment>
<feature type="binding site" evidence="3">
    <location>
        <begin position="3"/>
        <end position="8"/>
    </location>
    <ligand>
        <name>substrate</name>
    </ligand>
</feature>
<protein>
    <submittedName>
        <fullName evidence="4">Gamma-glutamylcyclotransferase</fullName>
    </submittedName>
</protein>
<proteinExistence type="predicted"/>
<gene>
    <name evidence="4" type="ORF">ENI96_10300</name>
</gene>
<dbReference type="GO" id="GO:0003839">
    <property type="term" value="F:gamma-glutamylcyclotransferase activity"/>
    <property type="evidence" value="ECO:0007669"/>
    <property type="project" value="InterPro"/>
</dbReference>
<evidence type="ECO:0000256" key="1">
    <source>
        <dbReference type="ARBA" id="ARBA00023239"/>
    </source>
</evidence>
<feature type="active site" description="Proton acceptor" evidence="2">
    <location>
        <position position="78"/>
    </location>
</feature>
<dbReference type="PANTHER" id="PTHR12935:SF0">
    <property type="entry name" value="GAMMA-GLUTAMYLCYCLOTRANSFERASE"/>
    <property type="match status" value="1"/>
</dbReference>
<evidence type="ECO:0000256" key="2">
    <source>
        <dbReference type="PIRSR" id="PIRSR617939-1"/>
    </source>
</evidence>
<dbReference type="Proteomes" id="UP000886251">
    <property type="component" value="Unassembled WGS sequence"/>
</dbReference>
<dbReference type="SUPFAM" id="SSF110857">
    <property type="entry name" value="Gamma-glutamyl cyclotransferase-like"/>
    <property type="match status" value="1"/>
</dbReference>
<organism evidence="4">
    <name type="scientific">Sedimenticola thiotaurini</name>
    <dbReference type="NCBI Taxonomy" id="1543721"/>
    <lineage>
        <taxon>Bacteria</taxon>
        <taxon>Pseudomonadati</taxon>
        <taxon>Pseudomonadota</taxon>
        <taxon>Gammaproteobacteria</taxon>
        <taxon>Chromatiales</taxon>
        <taxon>Sedimenticolaceae</taxon>
        <taxon>Sedimenticola</taxon>
    </lineage>
</organism>